<feature type="domain" description="FAD-binding FR-type" evidence="4">
    <location>
        <begin position="17"/>
        <end position="151"/>
    </location>
</feature>
<proteinExistence type="inferred from homology"/>
<comment type="caution">
    <text evidence="5">The sequence shown here is derived from an EMBL/GenBank/DDBJ whole genome shotgun (WGS) entry which is preliminary data.</text>
</comment>
<gene>
    <name evidence="5" type="ORF">C1SCF055_LOCUS274</name>
</gene>
<dbReference type="GO" id="GO:0004324">
    <property type="term" value="F:ferredoxin-NADP+ reductase activity"/>
    <property type="evidence" value="ECO:0007669"/>
    <property type="project" value="UniProtKB-EC"/>
</dbReference>
<dbReference type="EC" id="1.18.1.2" evidence="2"/>
<dbReference type="PANTHER" id="PTHR34512:SF30">
    <property type="entry name" value="OUTER MEMBRANE PROTEIN ASSEMBLY FACTOR BAMB"/>
    <property type="match status" value="1"/>
</dbReference>
<dbReference type="InterPro" id="IPR011047">
    <property type="entry name" value="Quinoprotein_ADH-like_sf"/>
</dbReference>
<dbReference type="Pfam" id="PF00175">
    <property type="entry name" value="NAD_binding_1"/>
    <property type="match status" value="1"/>
</dbReference>
<evidence type="ECO:0000256" key="2">
    <source>
        <dbReference type="ARBA" id="ARBA00013223"/>
    </source>
</evidence>
<evidence type="ECO:0000256" key="3">
    <source>
        <dbReference type="ARBA" id="ARBA00022741"/>
    </source>
</evidence>
<reference evidence="6 7" key="2">
    <citation type="submission" date="2024-05" db="EMBL/GenBank/DDBJ databases">
        <authorList>
            <person name="Chen Y."/>
            <person name="Shah S."/>
            <person name="Dougan E. K."/>
            <person name="Thang M."/>
            <person name="Chan C."/>
        </authorList>
    </citation>
    <scope>NUCLEOTIDE SEQUENCE [LARGE SCALE GENOMIC DNA]</scope>
</reference>
<evidence type="ECO:0000259" key="4">
    <source>
        <dbReference type="PROSITE" id="PS51384"/>
    </source>
</evidence>
<dbReference type="PROSITE" id="PS51384">
    <property type="entry name" value="FAD_FR"/>
    <property type="match status" value="1"/>
</dbReference>
<dbReference type="SUPFAM" id="SSF50998">
    <property type="entry name" value="Quinoprotein alcohol dehydrogenase-like"/>
    <property type="match status" value="1"/>
</dbReference>
<sequence>MTKTLYIPEEEAQELREKHYNAEISSVKRIHDDLWLFRVRPDEPMEEFDPGQYTSLGLGHWEPRLEGTQAEDIKDKLHRKVVKRAYSISCPMLDENMQLVQAYGQDSLEFYIVLVRENEGDAPALTPRLFTLGEGDRLWIGRKVTGHYNLAPVSPDDNVIFVATGTGEAPHNAMVAELLANGHKGRLISLVCVRKKQDLGYYETHQTLEKQFSQYRFVPLTTREPENLDPSLPNYVGKVYVQQFFETGQFEEQLDCPLDPAKTHVYLCGNPSMISAPLKGKHATGDGPTFPEERGMLLPAPVSTVILPPLAPLSGMIAMQSCPLRLSLQHALLASFVVFNLTSHAFSENWPSWRGPKEDGTSLETDLPTSWSTTENVAWKAPLPGPAGATPVVWDDRIFLTSVGDEGELLIMCFDTDGKPLWQDTMADGNKDVRGDEGNSASPSPCTDGEHVWAMMGTGHLACYDFDGNVVWKQFLPDRFGDFDIQFGMTSTPLLHGDKLYLQLIHSGGARIVALDKLTGETAWEHTRESDAYAECEHSYASPVLYHDDERTYLLSHGADYVVAHSLEDGSEIWRCGGLNPRGNYNPTLRFVASPVAVEGLIVVPSAKNGPVLGLDPASKGDVSEDAAAHRWTRDDNTPDVPSPLVHDGLVYLCRENGDLICLNAQTGEELYYERTHRQRHRASPVYADGKVYLISRDGVVSVIKAGKEFEILAQNKMGESISASPVISNGRIYLRGFENLYCIEEN</sequence>
<dbReference type="SUPFAM" id="SSF52343">
    <property type="entry name" value="Ferredoxin reductase-like, C-terminal NADP-linked domain"/>
    <property type="match status" value="1"/>
</dbReference>
<dbReference type="InterPro" id="IPR033892">
    <property type="entry name" value="FNR_bac"/>
</dbReference>
<dbReference type="OrthoDB" id="10433629at2759"/>
<protein>
    <recommendedName>
        <fullName evidence="2">ferredoxin--NADP(+) reductase</fullName>
        <ecNumber evidence="2">1.18.1.2</ecNumber>
    </recommendedName>
</protein>
<organism evidence="5">
    <name type="scientific">Cladocopium goreaui</name>
    <dbReference type="NCBI Taxonomy" id="2562237"/>
    <lineage>
        <taxon>Eukaryota</taxon>
        <taxon>Sar</taxon>
        <taxon>Alveolata</taxon>
        <taxon>Dinophyceae</taxon>
        <taxon>Suessiales</taxon>
        <taxon>Symbiodiniaceae</taxon>
        <taxon>Cladocopium</taxon>
    </lineage>
</organism>
<dbReference type="Pfam" id="PF13360">
    <property type="entry name" value="PQQ_2"/>
    <property type="match status" value="1"/>
</dbReference>
<dbReference type="AlphaFoldDB" id="A0A9P1BEE8"/>
<keyword evidence="3" id="KW-0547">Nucleotide-binding</keyword>
<dbReference type="SUPFAM" id="SSF63380">
    <property type="entry name" value="Riboflavin synthase domain-like"/>
    <property type="match status" value="1"/>
</dbReference>
<evidence type="ECO:0000313" key="5">
    <source>
        <dbReference type="EMBL" id="CAI3971684.1"/>
    </source>
</evidence>
<evidence type="ECO:0000256" key="1">
    <source>
        <dbReference type="ARBA" id="ARBA00008312"/>
    </source>
</evidence>
<dbReference type="InterPro" id="IPR017938">
    <property type="entry name" value="Riboflavin_synthase-like_b-brl"/>
</dbReference>
<dbReference type="Proteomes" id="UP001152797">
    <property type="component" value="Unassembled WGS sequence"/>
</dbReference>
<keyword evidence="7" id="KW-1185">Reference proteome</keyword>
<dbReference type="InterPro" id="IPR002372">
    <property type="entry name" value="PQQ_rpt_dom"/>
</dbReference>
<dbReference type="Gene3D" id="2.130.10.10">
    <property type="entry name" value="YVTN repeat-like/Quinoprotein amine dehydrogenase"/>
    <property type="match status" value="1"/>
</dbReference>
<dbReference type="EMBL" id="CAMXCT010000001">
    <property type="protein sequence ID" value="CAI3971684.1"/>
    <property type="molecule type" value="Genomic_DNA"/>
</dbReference>
<dbReference type="Gene3D" id="2.40.30.10">
    <property type="entry name" value="Translation factors"/>
    <property type="match status" value="1"/>
</dbReference>
<accession>A0A9P1BEE8</accession>
<name>A0A9P1BEE8_9DINO</name>
<dbReference type="PANTHER" id="PTHR34512">
    <property type="entry name" value="CELL SURFACE PROTEIN"/>
    <property type="match status" value="1"/>
</dbReference>
<dbReference type="InterPro" id="IPR015943">
    <property type="entry name" value="WD40/YVTN_repeat-like_dom_sf"/>
</dbReference>
<dbReference type="CDD" id="cd06195">
    <property type="entry name" value="FNR1"/>
    <property type="match status" value="1"/>
</dbReference>
<reference evidence="5" key="1">
    <citation type="submission" date="2022-10" db="EMBL/GenBank/DDBJ databases">
        <authorList>
            <person name="Chen Y."/>
            <person name="Dougan E. K."/>
            <person name="Chan C."/>
            <person name="Rhodes N."/>
            <person name="Thang M."/>
        </authorList>
    </citation>
    <scope>NUCLEOTIDE SEQUENCE</scope>
</reference>
<dbReference type="GO" id="GO:0000166">
    <property type="term" value="F:nucleotide binding"/>
    <property type="evidence" value="ECO:0007669"/>
    <property type="project" value="UniProtKB-KW"/>
</dbReference>
<dbReference type="InterPro" id="IPR017927">
    <property type="entry name" value="FAD-bd_FR_type"/>
</dbReference>
<evidence type="ECO:0000313" key="7">
    <source>
        <dbReference type="Proteomes" id="UP001152797"/>
    </source>
</evidence>
<dbReference type="InterPro" id="IPR039261">
    <property type="entry name" value="FNR_nucleotide-bd"/>
</dbReference>
<comment type="similarity">
    <text evidence="1">Belongs to the ferredoxin--NADP reductase type 1 family.</text>
</comment>
<dbReference type="Gene3D" id="3.40.50.80">
    <property type="entry name" value="Nucleotide-binding domain of ferredoxin-NADP reductase (FNR) module"/>
    <property type="match status" value="1"/>
</dbReference>
<dbReference type="InterPro" id="IPR001433">
    <property type="entry name" value="OxRdtase_FAD/NAD-bd"/>
</dbReference>
<evidence type="ECO:0000313" key="6">
    <source>
        <dbReference type="EMBL" id="CAL4758996.1"/>
    </source>
</evidence>
<dbReference type="Gene3D" id="2.40.10.480">
    <property type="match status" value="1"/>
</dbReference>
<dbReference type="EMBL" id="CAMXCT020000001">
    <property type="protein sequence ID" value="CAL1125059.1"/>
    <property type="molecule type" value="Genomic_DNA"/>
</dbReference>
<dbReference type="EMBL" id="CAMXCT030000001">
    <property type="protein sequence ID" value="CAL4758996.1"/>
    <property type="molecule type" value="Genomic_DNA"/>
</dbReference>